<dbReference type="AlphaFoldDB" id="A0A6A7APJ6"/>
<gene>
    <name evidence="2" type="ORF">T440DRAFT_473740</name>
</gene>
<dbReference type="OrthoDB" id="3945463at2759"/>
<organism evidence="2 3">
    <name type="scientific">Plenodomus tracheiphilus IPT5</name>
    <dbReference type="NCBI Taxonomy" id="1408161"/>
    <lineage>
        <taxon>Eukaryota</taxon>
        <taxon>Fungi</taxon>
        <taxon>Dikarya</taxon>
        <taxon>Ascomycota</taxon>
        <taxon>Pezizomycotina</taxon>
        <taxon>Dothideomycetes</taxon>
        <taxon>Pleosporomycetidae</taxon>
        <taxon>Pleosporales</taxon>
        <taxon>Pleosporineae</taxon>
        <taxon>Leptosphaeriaceae</taxon>
        <taxon>Plenodomus</taxon>
    </lineage>
</organism>
<evidence type="ECO:0000313" key="3">
    <source>
        <dbReference type="Proteomes" id="UP000799423"/>
    </source>
</evidence>
<name>A0A6A7APJ6_9PLEO</name>
<protein>
    <submittedName>
        <fullName evidence="2">Uncharacterized protein</fullName>
    </submittedName>
</protein>
<sequence>MNTNQPTKPFNPEVILQSFNNRASPSGDSDSLALSASNWRKTEGLLREVVKDRGNPQAQKLSQAFHSISVQKTRLQHEVEGLREALINKRLRRKQGKALPLQEPEDYHRGAIFYSPRKVKEARERQQQQELEEEQQQLQKAERIRQRKEARQAKAEAAQLRHEARAGAQLLRVRQKAERASEKAERAAARRTAKRLQESLKLS</sequence>
<accession>A0A6A7APJ6</accession>
<feature type="region of interest" description="Disordered" evidence="1">
    <location>
        <begin position="119"/>
        <end position="203"/>
    </location>
</feature>
<reference evidence="2" key="1">
    <citation type="submission" date="2020-01" db="EMBL/GenBank/DDBJ databases">
        <authorList>
            <consortium name="DOE Joint Genome Institute"/>
            <person name="Haridas S."/>
            <person name="Albert R."/>
            <person name="Binder M."/>
            <person name="Bloem J."/>
            <person name="Labutti K."/>
            <person name="Salamov A."/>
            <person name="Andreopoulos B."/>
            <person name="Baker S.E."/>
            <person name="Barry K."/>
            <person name="Bills G."/>
            <person name="Bluhm B.H."/>
            <person name="Cannon C."/>
            <person name="Castanera R."/>
            <person name="Culley D.E."/>
            <person name="Daum C."/>
            <person name="Ezra D."/>
            <person name="Gonzalez J.B."/>
            <person name="Henrissat B."/>
            <person name="Kuo A."/>
            <person name="Liang C."/>
            <person name="Lipzen A."/>
            <person name="Lutzoni F."/>
            <person name="Magnuson J."/>
            <person name="Mondo S."/>
            <person name="Nolan M."/>
            <person name="Ohm R."/>
            <person name="Pangilinan J."/>
            <person name="Park H.-J."/>
            <person name="Ramirez L."/>
            <person name="Alfaro M."/>
            <person name="Sun H."/>
            <person name="Tritt A."/>
            <person name="Yoshinaga Y."/>
            <person name="Zwiers L.-H."/>
            <person name="Turgeon B.G."/>
            <person name="Goodwin S.B."/>
            <person name="Spatafora J.W."/>
            <person name="Crous P.W."/>
            <person name="Grigoriev I.V."/>
        </authorList>
    </citation>
    <scope>NUCLEOTIDE SEQUENCE</scope>
    <source>
        <strain evidence="2">IPT5</strain>
    </source>
</reference>
<evidence type="ECO:0000313" key="2">
    <source>
        <dbReference type="EMBL" id="KAF2844005.1"/>
    </source>
</evidence>
<feature type="compositionally biased region" description="Basic and acidic residues" evidence="1">
    <location>
        <begin position="140"/>
        <end position="165"/>
    </location>
</feature>
<proteinExistence type="predicted"/>
<keyword evidence="3" id="KW-1185">Reference proteome</keyword>
<feature type="compositionally biased region" description="Basic and acidic residues" evidence="1">
    <location>
        <begin position="175"/>
        <end position="188"/>
    </location>
</feature>
<evidence type="ECO:0000256" key="1">
    <source>
        <dbReference type="SAM" id="MobiDB-lite"/>
    </source>
</evidence>
<dbReference type="EMBL" id="MU006438">
    <property type="protein sequence ID" value="KAF2844005.1"/>
    <property type="molecule type" value="Genomic_DNA"/>
</dbReference>
<dbReference type="Proteomes" id="UP000799423">
    <property type="component" value="Unassembled WGS sequence"/>
</dbReference>
<feature type="non-terminal residue" evidence="2">
    <location>
        <position position="203"/>
    </location>
</feature>